<dbReference type="InterPro" id="IPR016461">
    <property type="entry name" value="COMT-like"/>
</dbReference>
<evidence type="ECO:0000313" key="7">
    <source>
        <dbReference type="EMBL" id="KAF2219780.1"/>
    </source>
</evidence>
<evidence type="ECO:0000313" key="8">
    <source>
        <dbReference type="Proteomes" id="UP000799538"/>
    </source>
</evidence>
<dbReference type="InterPro" id="IPR036388">
    <property type="entry name" value="WH-like_DNA-bd_sf"/>
</dbReference>
<keyword evidence="3" id="KW-0949">S-adenosyl-L-methionine</keyword>
<protein>
    <submittedName>
        <fullName evidence="7">S-adenosyl-L-methionine-dependent methyltransferase</fullName>
    </submittedName>
</protein>
<dbReference type="Gene3D" id="1.10.10.10">
    <property type="entry name" value="Winged helix-like DNA-binding domain superfamily/Winged helix DNA-binding domain"/>
    <property type="match status" value="1"/>
</dbReference>
<dbReference type="PROSITE" id="PS51683">
    <property type="entry name" value="SAM_OMT_II"/>
    <property type="match status" value="1"/>
</dbReference>
<dbReference type="EMBL" id="ML992515">
    <property type="protein sequence ID" value="KAF2219780.1"/>
    <property type="molecule type" value="Genomic_DNA"/>
</dbReference>
<dbReference type="GO" id="GO:0008171">
    <property type="term" value="F:O-methyltransferase activity"/>
    <property type="evidence" value="ECO:0007669"/>
    <property type="project" value="InterPro"/>
</dbReference>
<dbReference type="Pfam" id="PF00891">
    <property type="entry name" value="Methyltransf_2"/>
    <property type="match status" value="1"/>
</dbReference>
<gene>
    <name evidence="7" type="ORF">BDZ85DRAFT_41122</name>
</gene>
<dbReference type="GO" id="GO:0032259">
    <property type="term" value="P:methylation"/>
    <property type="evidence" value="ECO:0007669"/>
    <property type="project" value="UniProtKB-KW"/>
</dbReference>
<dbReference type="InterPro" id="IPR001077">
    <property type="entry name" value="COMT_C"/>
</dbReference>
<dbReference type="OrthoDB" id="2410195at2759"/>
<dbReference type="InterPro" id="IPR029063">
    <property type="entry name" value="SAM-dependent_MTases_sf"/>
</dbReference>
<dbReference type="InterPro" id="IPR036390">
    <property type="entry name" value="WH_DNA-bd_sf"/>
</dbReference>
<evidence type="ECO:0000259" key="6">
    <source>
        <dbReference type="Pfam" id="PF08100"/>
    </source>
</evidence>
<proteinExistence type="predicted"/>
<organism evidence="7 8">
    <name type="scientific">Elsinoe ampelina</name>
    <dbReference type="NCBI Taxonomy" id="302913"/>
    <lineage>
        <taxon>Eukaryota</taxon>
        <taxon>Fungi</taxon>
        <taxon>Dikarya</taxon>
        <taxon>Ascomycota</taxon>
        <taxon>Pezizomycotina</taxon>
        <taxon>Dothideomycetes</taxon>
        <taxon>Dothideomycetidae</taxon>
        <taxon>Myriangiales</taxon>
        <taxon>Elsinoaceae</taxon>
        <taxon>Elsinoe</taxon>
    </lineage>
</organism>
<name>A0A6A6G2X8_9PEZI</name>
<keyword evidence="8" id="KW-1185">Reference proteome</keyword>
<keyword evidence="2 7" id="KW-0808">Transferase</keyword>
<feature type="active site" description="Proton acceptor" evidence="4">
    <location>
        <position position="307"/>
    </location>
</feature>
<accession>A0A6A6G2X8</accession>
<dbReference type="PANTHER" id="PTHR43712:SF1">
    <property type="entry name" value="HYPOTHETICAL O-METHYLTRANSFERASE (EUROFUNG)-RELATED"/>
    <property type="match status" value="1"/>
</dbReference>
<evidence type="ECO:0000259" key="5">
    <source>
        <dbReference type="Pfam" id="PF00891"/>
    </source>
</evidence>
<dbReference type="SUPFAM" id="SSF53335">
    <property type="entry name" value="S-adenosyl-L-methionine-dependent methyltransferases"/>
    <property type="match status" value="1"/>
</dbReference>
<dbReference type="InterPro" id="IPR012967">
    <property type="entry name" value="COMT_dimerisation"/>
</dbReference>
<keyword evidence="1 7" id="KW-0489">Methyltransferase</keyword>
<evidence type="ECO:0000256" key="3">
    <source>
        <dbReference type="ARBA" id="ARBA00022691"/>
    </source>
</evidence>
<dbReference type="AlphaFoldDB" id="A0A6A6G2X8"/>
<dbReference type="PANTHER" id="PTHR43712">
    <property type="entry name" value="PUTATIVE (AFU_ORTHOLOGUE AFUA_4G14580)-RELATED"/>
    <property type="match status" value="1"/>
</dbReference>
<dbReference type="PIRSF" id="PIRSF005739">
    <property type="entry name" value="O-mtase"/>
    <property type="match status" value="1"/>
</dbReference>
<dbReference type="SUPFAM" id="SSF46785">
    <property type="entry name" value="Winged helix' DNA-binding domain"/>
    <property type="match status" value="1"/>
</dbReference>
<reference evidence="8" key="1">
    <citation type="journal article" date="2020" name="Stud. Mycol.">
        <title>101 Dothideomycetes genomes: A test case for predicting lifestyles and emergence of pathogens.</title>
        <authorList>
            <person name="Haridas S."/>
            <person name="Albert R."/>
            <person name="Binder M."/>
            <person name="Bloem J."/>
            <person name="LaButti K."/>
            <person name="Salamov A."/>
            <person name="Andreopoulos B."/>
            <person name="Baker S."/>
            <person name="Barry K."/>
            <person name="Bills G."/>
            <person name="Bluhm B."/>
            <person name="Cannon C."/>
            <person name="Castanera R."/>
            <person name="Culley D."/>
            <person name="Daum C."/>
            <person name="Ezra D."/>
            <person name="Gonzalez J."/>
            <person name="Henrissat B."/>
            <person name="Kuo A."/>
            <person name="Liang C."/>
            <person name="Lipzen A."/>
            <person name="Lutzoni F."/>
            <person name="Magnuson J."/>
            <person name="Mondo S."/>
            <person name="Nolan M."/>
            <person name="Ohm R."/>
            <person name="Pangilinan J."/>
            <person name="Park H.-J."/>
            <person name="Ramirez L."/>
            <person name="Alfaro M."/>
            <person name="Sun H."/>
            <person name="Tritt A."/>
            <person name="Yoshinaga Y."/>
            <person name="Zwiers L.-H."/>
            <person name="Turgeon B."/>
            <person name="Goodwin S."/>
            <person name="Spatafora J."/>
            <person name="Crous P."/>
            <person name="Grigoriev I."/>
        </authorList>
    </citation>
    <scope>NUCLEOTIDE SEQUENCE [LARGE SCALE GENOMIC DNA]</scope>
    <source>
        <strain evidence="8">CECT 20119</strain>
    </source>
</reference>
<feature type="domain" description="O-methyltransferase dimerisation" evidence="6">
    <location>
        <begin position="74"/>
        <end position="138"/>
    </location>
</feature>
<evidence type="ECO:0000256" key="2">
    <source>
        <dbReference type="ARBA" id="ARBA00022679"/>
    </source>
</evidence>
<dbReference type="Pfam" id="PF08100">
    <property type="entry name" value="Dimerisation"/>
    <property type="match status" value="1"/>
</dbReference>
<dbReference type="Proteomes" id="UP000799538">
    <property type="component" value="Unassembled WGS sequence"/>
</dbReference>
<dbReference type="Gene3D" id="3.40.50.150">
    <property type="entry name" value="Vaccinia Virus protein VP39"/>
    <property type="match status" value="1"/>
</dbReference>
<sequence>MATNSLTNGNLASHRAEQFQNLCHDLPEALKHGSEEQRLAAINAAQKTIKQLQTSDEYATQQTWAPLEITGVAIACDLGIFKILASADRPLTTEEIVTQAHGDKKLAQRALRFLAGHAMVDQLTADTYAANDTTKDYATDARVANVWSMLFCMRAYAALPFWLRDIDHSNPADPKDCSWQYGWHTKEDFWQWLESHPDMSHHFNVYMTAARSRHDDDDLTQVYPFKQLFEGSKPEDVLFVDIGGGFGQQCINLRQSIPPSAGRVILEDLPQVVKGRQIENVEVMSVDMMEDQPIRGAKVYYFRGVLHDHSDEVCRKFLTHVKNAMNEGSKLLIHEKLVAEKDPSEIVTKSDILMMAVYAAMERSASQMKELLEGVGFKVHGQFGIGTSEWQITEATL</sequence>
<feature type="domain" description="O-methyltransferase C-terminal" evidence="5">
    <location>
        <begin position="238"/>
        <end position="378"/>
    </location>
</feature>
<evidence type="ECO:0000256" key="4">
    <source>
        <dbReference type="PIRSR" id="PIRSR005739-1"/>
    </source>
</evidence>
<evidence type="ECO:0000256" key="1">
    <source>
        <dbReference type="ARBA" id="ARBA00022603"/>
    </source>
</evidence>
<dbReference type="GO" id="GO:0046983">
    <property type="term" value="F:protein dimerization activity"/>
    <property type="evidence" value="ECO:0007669"/>
    <property type="project" value="InterPro"/>
</dbReference>